<evidence type="ECO:0000256" key="1">
    <source>
        <dbReference type="SAM" id="Phobius"/>
    </source>
</evidence>
<organism evidence="2 3">
    <name type="scientific">Enterococcus saigonensis</name>
    <dbReference type="NCBI Taxonomy" id="1805431"/>
    <lineage>
        <taxon>Bacteria</taxon>
        <taxon>Bacillati</taxon>
        <taxon>Bacillota</taxon>
        <taxon>Bacilli</taxon>
        <taxon>Lactobacillales</taxon>
        <taxon>Enterococcaceae</taxon>
        <taxon>Enterococcus</taxon>
    </lineage>
</organism>
<dbReference type="EMBL" id="AP022822">
    <property type="protein sequence ID" value="BCA86213.1"/>
    <property type="molecule type" value="Genomic_DNA"/>
</dbReference>
<accession>A0A679ID85</accession>
<feature type="transmembrane region" description="Helical" evidence="1">
    <location>
        <begin position="82"/>
        <end position="105"/>
    </location>
</feature>
<keyword evidence="1" id="KW-1133">Transmembrane helix</keyword>
<dbReference type="KEGG" id="esg:EsVE80_17360"/>
<feature type="transmembrane region" description="Helical" evidence="1">
    <location>
        <begin position="40"/>
        <end position="58"/>
    </location>
</feature>
<evidence type="ECO:0000313" key="2">
    <source>
        <dbReference type="EMBL" id="BCA86213.1"/>
    </source>
</evidence>
<sequence>MGSQNEKKTNKVASKVEQQEIVYEDYFFEQGHWLLKIRTIVLTILGWCAVFIPIYWTLTSTLLRRFKKITPIWTYQEGKESFYFLLQIFGIFFLGAIIFSVFMTLRSNYRIKHDYRKNITYDFDKMLKKRYALTQFFNKQFGPEEFRTTVKNYVVPEEKNLSANQIEKIYDEGGRK</sequence>
<protein>
    <submittedName>
        <fullName evidence="2">Uncharacterized protein</fullName>
    </submittedName>
</protein>
<keyword evidence="1" id="KW-0812">Transmembrane</keyword>
<keyword evidence="1" id="KW-0472">Membrane</keyword>
<keyword evidence="3" id="KW-1185">Reference proteome</keyword>
<reference evidence="2 3" key="1">
    <citation type="submission" date="2020-02" db="EMBL/GenBank/DDBJ databases">
        <title>Characterization of vanA genotype vancomycin-resistant Enterococcus saigonensis VE80.</title>
        <authorList>
            <person name="Harada T."/>
            <person name="Motooka D."/>
            <person name="Nakamura S."/>
            <person name="Yamamoto Y."/>
            <person name="Kawahara R."/>
            <person name="Kawatsu K."/>
        </authorList>
    </citation>
    <scope>NUCLEOTIDE SEQUENCE [LARGE SCALE GENOMIC DNA]</scope>
    <source>
        <strain evidence="2 3">VE80</strain>
    </source>
</reference>
<dbReference type="AlphaFoldDB" id="A0A679ID85"/>
<name>A0A679ID85_9ENTE</name>
<proteinExistence type="predicted"/>
<evidence type="ECO:0000313" key="3">
    <source>
        <dbReference type="Proteomes" id="UP000502998"/>
    </source>
</evidence>
<dbReference type="Proteomes" id="UP000502998">
    <property type="component" value="Chromosome"/>
</dbReference>
<gene>
    <name evidence="2" type="ORF">EsVE80_17360</name>
</gene>